<dbReference type="AlphaFoldDB" id="A0A5B7GIU8"/>
<organism evidence="1 2">
    <name type="scientific">Portunus trituberculatus</name>
    <name type="common">Swimming crab</name>
    <name type="synonym">Neptunus trituberculatus</name>
    <dbReference type="NCBI Taxonomy" id="210409"/>
    <lineage>
        <taxon>Eukaryota</taxon>
        <taxon>Metazoa</taxon>
        <taxon>Ecdysozoa</taxon>
        <taxon>Arthropoda</taxon>
        <taxon>Crustacea</taxon>
        <taxon>Multicrustacea</taxon>
        <taxon>Malacostraca</taxon>
        <taxon>Eumalacostraca</taxon>
        <taxon>Eucarida</taxon>
        <taxon>Decapoda</taxon>
        <taxon>Pleocyemata</taxon>
        <taxon>Brachyura</taxon>
        <taxon>Eubrachyura</taxon>
        <taxon>Portunoidea</taxon>
        <taxon>Portunidae</taxon>
        <taxon>Portuninae</taxon>
        <taxon>Portunus</taxon>
    </lineage>
</organism>
<evidence type="ECO:0000313" key="1">
    <source>
        <dbReference type="EMBL" id="MPC58862.1"/>
    </source>
</evidence>
<proteinExistence type="predicted"/>
<reference evidence="1 2" key="1">
    <citation type="submission" date="2019-05" db="EMBL/GenBank/DDBJ databases">
        <title>Another draft genome of Portunus trituberculatus and its Hox gene families provides insights of decapod evolution.</title>
        <authorList>
            <person name="Jeong J.-H."/>
            <person name="Song I."/>
            <person name="Kim S."/>
            <person name="Choi T."/>
            <person name="Kim D."/>
            <person name="Ryu S."/>
            <person name="Kim W."/>
        </authorList>
    </citation>
    <scope>NUCLEOTIDE SEQUENCE [LARGE SCALE GENOMIC DNA]</scope>
    <source>
        <tissue evidence="1">Muscle</tissue>
    </source>
</reference>
<accession>A0A5B7GIU8</accession>
<dbReference type="EMBL" id="VSRR010016052">
    <property type="protein sequence ID" value="MPC58862.1"/>
    <property type="molecule type" value="Genomic_DNA"/>
</dbReference>
<evidence type="ECO:0000313" key="2">
    <source>
        <dbReference type="Proteomes" id="UP000324222"/>
    </source>
</evidence>
<sequence>MKLGKKKKGGAFSPASLTLRISKGGGVNSCLMGTSIVVVAGDCVWLVWCGAVWWWPVHAGVVSLSGVPGEHRFPGTNSPINLRCFPCPCCLRVLFLAQWPEGNLAIRRGGEFREDFNDSFPAHRKWIFESLSHERPSAAQVSWERKKYQI</sequence>
<gene>
    <name evidence="1" type="ORF">E2C01_052872</name>
</gene>
<protein>
    <submittedName>
        <fullName evidence="1">Uncharacterized protein</fullName>
    </submittedName>
</protein>
<keyword evidence="2" id="KW-1185">Reference proteome</keyword>
<comment type="caution">
    <text evidence="1">The sequence shown here is derived from an EMBL/GenBank/DDBJ whole genome shotgun (WGS) entry which is preliminary data.</text>
</comment>
<name>A0A5B7GIU8_PORTR</name>
<dbReference type="Proteomes" id="UP000324222">
    <property type="component" value="Unassembled WGS sequence"/>
</dbReference>